<dbReference type="InterPro" id="IPR046300">
    <property type="entry name" value="DUF6415"/>
</dbReference>
<evidence type="ECO:0000313" key="2">
    <source>
        <dbReference type="Proteomes" id="UP000603708"/>
    </source>
</evidence>
<protein>
    <submittedName>
        <fullName evidence="1">Uncharacterized protein</fullName>
    </submittedName>
</protein>
<dbReference type="Proteomes" id="UP000603708">
    <property type="component" value="Unassembled WGS sequence"/>
</dbReference>
<dbReference type="Pfam" id="PF19979">
    <property type="entry name" value="DUF6415"/>
    <property type="match status" value="1"/>
</dbReference>
<gene>
    <name evidence="1" type="ORF">GCM10018793_61780</name>
</gene>
<accession>A0A919L7V8</accession>
<name>A0A919L7V8_9ACTN</name>
<comment type="caution">
    <text evidence="1">The sequence shown here is derived from an EMBL/GenBank/DDBJ whole genome shotgun (WGS) entry which is preliminary data.</text>
</comment>
<proteinExistence type="predicted"/>
<sequence>MTQVTDSDHLSAALDIESMRAAAAAVLAPDAFPRQGEVEGTRLLLRLHMVRLIAAVENSAATRPAESVPREVALAEARSARVLLTLWPEPGLGAAWRHVRILACEVRALCDRYDMLTGALPVGATS</sequence>
<reference evidence="1" key="1">
    <citation type="journal article" date="2014" name="Int. J. Syst. Evol. Microbiol.">
        <title>Complete genome sequence of Corynebacterium casei LMG S-19264T (=DSM 44701T), isolated from a smear-ripened cheese.</title>
        <authorList>
            <consortium name="US DOE Joint Genome Institute (JGI-PGF)"/>
            <person name="Walter F."/>
            <person name="Albersmeier A."/>
            <person name="Kalinowski J."/>
            <person name="Ruckert C."/>
        </authorList>
    </citation>
    <scope>NUCLEOTIDE SEQUENCE</scope>
    <source>
        <strain evidence="1">JCM 5069</strain>
    </source>
</reference>
<dbReference type="RefSeq" id="WP_189937790.1">
    <property type="nucleotide sequence ID" value="NZ_BNCD01000026.1"/>
</dbReference>
<dbReference type="EMBL" id="BNCD01000026">
    <property type="protein sequence ID" value="GHH87133.1"/>
    <property type="molecule type" value="Genomic_DNA"/>
</dbReference>
<reference evidence="1" key="2">
    <citation type="submission" date="2020-09" db="EMBL/GenBank/DDBJ databases">
        <authorList>
            <person name="Sun Q."/>
            <person name="Ohkuma M."/>
        </authorList>
    </citation>
    <scope>NUCLEOTIDE SEQUENCE</scope>
    <source>
        <strain evidence="1">JCM 5069</strain>
    </source>
</reference>
<organism evidence="1 2">
    <name type="scientific">Streptomyces sulfonofaciens</name>
    <dbReference type="NCBI Taxonomy" id="68272"/>
    <lineage>
        <taxon>Bacteria</taxon>
        <taxon>Bacillati</taxon>
        <taxon>Actinomycetota</taxon>
        <taxon>Actinomycetes</taxon>
        <taxon>Kitasatosporales</taxon>
        <taxon>Streptomycetaceae</taxon>
        <taxon>Streptomyces</taxon>
    </lineage>
</organism>
<dbReference type="AlphaFoldDB" id="A0A919L7V8"/>
<evidence type="ECO:0000313" key="1">
    <source>
        <dbReference type="EMBL" id="GHH87133.1"/>
    </source>
</evidence>
<keyword evidence="2" id="KW-1185">Reference proteome</keyword>